<keyword evidence="1" id="KW-0175">Coiled coil</keyword>
<dbReference type="PANTHER" id="PTHR31935">
    <property type="entry name" value="COILED-COIL DOMAIN-CONTAINING PROTEIN 13"/>
    <property type="match status" value="1"/>
</dbReference>
<dbReference type="PANTHER" id="PTHR31935:SF1">
    <property type="entry name" value="COILED-COIL DOMAIN-CONTAINING PROTEIN 13"/>
    <property type="match status" value="1"/>
</dbReference>
<evidence type="ECO:0000313" key="3">
    <source>
        <dbReference type="EMBL" id="OPJ82596.1"/>
    </source>
</evidence>
<dbReference type="GO" id="GO:1905515">
    <property type="term" value="P:non-motile cilium assembly"/>
    <property type="evidence" value="ECO:0007669"/>
    <property type="project" value="TreeGrafter"/>
</dbReference>
<reference evidence="3 4" key="1">
    <citation type="submission" date="2016-02" db="EMBL/GenBank/DDBJ databases">
        <title>Band-tailed pigeon sequencing and assembly.</title>
        <authorList>
            <person name="Soares A.E."/>
            <person name="Novak B.J."/>
            <person name="Rice E.S."/>
            <person name="O'Connell B."/>
            <person name="Chang D."/>
            <person name="Weber S."/>
            <person name="Shapiro B."/>
        </authorList>
    </citation>
    <scope>NUCLEOTIDE SEQUENCE [LARGE SCALE GENOMIC DNA]</scope>
    <source>
        <strain evidence="3">BTP2013</strain>
        <tissue evidence="3">Blood</tissue>
    </source>
</reference>
<accession>A0A1V4KDP4</accession>
<dbReference type="GO" id="GO:0034451">
    <property type="term" value="C:centriolar satellite"/>
    <property type="evidence" value="ECO:0007669"/>
    <property type="project" value="TreeGrafter"/>
</dbReference>
<dbReference type="GO" id="GO:0031122">
    <property type="term" value="P:cytoplasmic microtubule organization"/>
    <property type="evidence" value="ECO:0007669"/>
    <property type="project" value="TreeGrafter"/>
</dbReference>
<feature type="region of interest" description="Disordered" evidence="2">
    <location>
        <begin position="186"/>
        <end position="237"/>
    </location>
</feature>
<evidence type="ECO:0000256" key="2">
    <source>
        <dbReference type="SAM" id="MobiDB-lite"/>
    </source>
</evidence>
<sequence length="237" mass="26809">MLWSVCLVSNKVRELENQLGQNKTRTSVTEIDEELLALTDLRKLSAQEKNLLKIRSLEKEKKETLEKLTGEHDALQKSHEEVKKKLDASKARNKILCSEVKTLKGQIVTLLEKGKHDDELIDALLSQQKQMQEILKDLSQQDEKNKESQQVLGQHLNSEVQKQNCLIEQLRQMVAEREAKVKELEEEIGQLQKKSAHQEDSSGAADTPSEHPEDPGFTLLKPLASGSNQFGRIGSAR</sequence>
<evidence type="ECO:0000313" key="4">
    <source>
        <dbReference type="Proteomes" id="UP000190648"/>
    </source>
</evidence>
<gene>
    <name evidence="3" type="primary">CCDC13</name>
    <name evidence="3" type="ORF">AV530_004890</name>
</gene>
<dbReference type="InterPro" id="IPR038929">
    <property type="entry name" value="CCDC13"/>
</dbReference>
<proteinExistence type="predicted"/>
<keyword evidence="4" id="KW-1185">Reference proteome</keyword>
<feature type="coiled-coil region" evidence="1">
    <location>
        <begin position="58"/>
        <end position="92"/>
    </location>
</feature>
<comment type="caution">
    <text evidence="3">The sequence shown here is derived from an EMBL/GenBank/DDBJ whole genome shotgun (WGS) entry which is preliminary data.</text>
</comment>
<evidence type="ECO:0000256" key="1">
    <source>
        <dbReference type="SAM" id="Coils"/>
    </source>
</evidence>
<dbReference type="OrthoDB" id="10258312at2759"/>
<dbReference type="Proteomes" id="UP000190648">
    <property type="component" value="Unassembled WGS sequence"/>
</dbReference>
<dbReference type="EMBL" id="LSYS01003494">
    <property type="protein sequence ID" value="OPJ82596.1"/>
    <property type="molecule type" value="Genomic_DNA"/>
</dbReference>
<name>A0A1V4KDP4_PATFA</name>
<dbReference type="AlphaFoldDB" id="A0A1V4KDP4"/>
<organism evidence="3 4">
    <name type="scientific">Patagioenas fasciata monilis</name>
    <dbReference type="NCBI Taxonomy" id="372326"/>
    <lineage>
        <taxon>Eukaryota</taxon>
        <taxon>Metazoa</taxon>
        <taxon>Chordata</taxon>
        <taxon>Craniata</taxon>
        <taxon>Vertebrata</taxon>
        <taxon>Euteleostomi</taxon>
        <taxon>Archelosauria</taxon>
        <taxon>Archosauria</taxon>
        <taxon>Dinosauria</taxon>
        <taxon>Saurischia</taxon>
        <taxon>Theropoda</taxon>
        <taxon>Coelurosauria</taxon>
        <taxon>Aves</taxon>
        <taxon>Neognathae</taxon>
        <taxon>Neoaves</taxon>
        <taxon>Columbimorphae</taxon>
        <taxon>Columbiformes</taxon>
        <taxon>Columbidae</taxon>
        <taxon>Patagioenas</taxon>
    </lineage>
</organism>
<protein>
    <submittedName>
        <fullName evidence="3">Coiled-coil domain-containing protein 13</fullName>
    </submittedName>
</protein>
<dbReference type="STRING" id="372326.A0A1V4KDP4"/>